<evidence type="ECO:0000256" key="5">
    <source>
        <dbReference type="ARBA" id="ARBA00023136"/>
    </source>
</evidence>
<dbReference type="PANTHER" id="PTHR42709">
    <property type="entry name" value="ALKALINE PHOSPHATASE LIKE PROTEIN"/>
    <property type="match status" value="1"/>
</dbReference>
<feature type="transmembrane region" description="Helical" evidence="6">
    <location>
        <begin position="30"/>
        <end position="51"/>
    </location>
</feature>
<keyword evidence="5 6" id="KW-0472">Membrane</keyword>
<dbReference type="InterPro" id="IPR051311">
    <property type="entry name" value="DedA_domain"/>
</dbReference>
<evidence type="ECO:0000256" key="3">
    <source>
        <dbReference type="ARBA" id="ARBA00022692"/>
    </source>
</evidence>
<evidence type="ECO:0000256" key="1">
    <source>
        <dbReference type="ARBA" id="ARBA00004651"/>
    </source>
</evidence>
<feature type="transmembrane region" description="Helical" evidence="6">
    <location>
        <begin position="101"/>
        <end position="122"/>
    </location>
</feature>
<sequence>MPVVALVLDWVMFLLLPFVRDNGIGIAHTAFYALSSIPYILFLFVTGSPLLQHLEHLFQHYGYGVIGVIVMLESMGIPLPAETLVISASIYCATTHRLDIAWVATAAIVGAITGDNLGYLIGRWLGYPLLERHGPKVGLTLRRLQTGRYLFGRYGGIIVCAGRFLAILRVFVALLAGANHMPWSRFLVYNALGGTIWAGGYAYAAYYLGHRITRISGPMGMAVATVGGIVMVCAIMFLRRHEARLTAQVEAAALKEMHQPKEQADT</sequence>
<evidence type="ECO:0000313" key="9">
    <source>
        <dbReference type="Proteomes" id="UP001061452"/>
    </source>
</evidence>
<evidence type="ECO:0000256" key="4">
    <source>
        <dbReference type="ARBA" id="ARBA00022989"/>
    </source>
</evidence>
<dbReference type="InterPro" id="IPR032816">
    <property type="entry name" value="VTT_dom"/>
</dbReference>
<keyword evidence="3 6" id="KW-0812">Transmembrane</keyword>
<evidence type="ECO:0000259" key="7">
    <source>
        <dbReference type="Pfam" id="PF09335"/>
    </source>
</evidence>
<comment type="subcellular location">
    <subcellularLocation>
        <location evidence="1">Cell membrane</location>
        <topology evidence="1">Multi-pass membrane protein</topology>
    </subcellularLocation>
</comment>
<keyword evidence="4 6" id="KW-1133">Transmembrane helix</keyword>
<gene>
    <name evidence="8" type="ORF">AA0521_2095</name>
</gene>
<name>A0ABQ0PJH1_9PROT</name>
<feature type="domain" description="VTT" evidence="7">
    <location>
        <begin position="80"/>
        <end position="206"/>
    </location>
</feature>
<comment type="caution">
    <text evidence="8">The sequence shown here is derived from an EMBL/GenBank/DDBJ whole genome shotgun (WGS) entry which is preliminary data.</text>
</comment>
<evidence type="ECO:0000256" key="6">
    <source>
        <dbReference type="SAM" id="Phobius"/>
    </source>
</evidence>
<feature type="transmembrane region" description="Helical" evidence="6">
    <location>
        <begin position="63"/>
        <end position="81"/>
    </location>
</feature>
<protein>
    <recommendedName>
        <fullName evidence="7">VTT domain-containing protein</fullName>
    </recommendedName>
</protein>
<accession>A0ABQ0PJH1</accession>
<feature type="transmembrane region" description="Helical" evidence="6">
    <location>
        <begin position="151"/>
        <end position="175"/>
    </location>
</feature>
<evidence type="ECO:0000256" key="2">
    <source>
        <dbReference type="ARBA" id="ARBA00022475"/>
    </source>
</evidence>
<dbReference type="Proteomes" id="UP001061452">
    <property type="component" value="Unassembled WGS sequence"/>
</dbReference>
<keyword evidence="9" id="KW-1185">Reference proteome</keyword>
<organism evidence="8 9">
    <name type="scientific">Komagataeibacter intermedius NRIC 0521</name>
    <dbReference type="NCBI Taxonomy" id="1307934"/>
    <lineage>
        <taxon>Bacteria</taxon>
        <taxon>Pseudomonadati</taxon>
        <taxon>Pseudomonadota</taxon>
        <taxon>Alphaproteobacteria</taxon>
        <taxon>Acetobacterales</taxon>
        <taxon>Acetobacteraceae</taxon>
        <taxon>Komagataeibacter</taxon>
    </lineage>
</organism>
<dbReference type="Pfam" id="PF09335">
    <property type="entry name" value="VTT_dom"/>
    <property type="match status" value="1"/>
</dbReference>
<dbReference type="EMBL" id="BAQJ01000137">
    <property type="protein sequence ID" value="GBQ72389.1"/>
    <property type="molecule type" value="Genomic_DNA"/>
</dbReference>
<proteinExistence type="predicted"/>
<evidence type="ECO:0000313" key="8">
    <source>
        <dbReference type="EMBL" id="GBQ72389.1"/>
    </source>
</evidence>
<keyword evidence="2" id="KW-1003">Cell membrane</keyword>
<feature type="transmembrane region" description="Helical" evidence="6">
    <location>
        <begin position="187"/>
        <end position="208"/>
    </location>
</feature>
<feature type="transmembrane region" description="Helical" evidence="6">
    <location>
        <begin position="220"/>
        <end position="238"/>
    </location>
</feature>
<dbReference type="PANTHER" id="PTHR42709:SF6">
    <property type="entry name" value="UNDECAPRENYL PHOSPHATE TRANSPORTER A"/>
    <property type="match status" value="1"/>
</dbReference>
<reference evidence="8" key="1">
    <citation type="submission" date="2013-04" db="EMBL/GenBank/DDBJ databases">
        <title>The genome sequencing project of 58 acetic acid bacteria.</title>
        <authorList>
            <person name="Okamoto-Kainuma A."/>
            <person name="Ishikawa M."/>
            <person name="Umino S."/>
            <person name="Koizumi Y."/>
            <person name="Shiwa Y."/>
            <person name="Yoshikawa H."/>
            <person name="Matsutani M."/>
            <person name="Matsushita K."/>
        </authorList>
    </citation>
    <scope>NUCLEOTIDE SEQUENCE</scope>
    <source>
        <strain evidence="8">NRIC 0521</strain>
    </source>
</reference>